<dbReference type="OrthoDB" id="8030967at2"/>
<accession>K2NZJ5</accession>
<name>K2NZJ5_9HYPH</name>
<dbReference type="STRING" id="721133.SAMN05216176_104335"/>
<protein>
    <submittedName>
        <fullName evidence="2">ThiJ/PfpI domain-containing protein</fullName>
    </submittedName>
</protein>
<proteinExistence type="predicted"/>
<gene>
    <name evidence="2" type="ORF">NA8A_20292</name>
</gene>
<reference evidence="2 3" key="1">
    <citation type="journal article" date="2012" name="J. Bacteriol.">
        <title>Genome Sequence of Nitratireductor indicus Type Strain C115.</title>
        <authorList>
            <person name="Lai Q."/>
            <person name="Li G."/>
            <person name="Yu Z."/>
            <person name="Shao Z."/>
        </authorList>
    </citation>
    <scope>NUCLEOTIDE SEQUENCE [LARGE SCALE GENOMIC DNA]</scope>
    <source>
        <strain evidence="2 3">C115</strain>
    </source>
</reference>
<dbReference type="Proteomes" id="UP000007374">
    <property type="component" value="Unassembled WGS sequence"/>
</dbReference>
<dbReference type="InterPro" id="IPR029062">
    <property type="entry name" value="Class_I_gatase-like"/>
</dbReference>
<dbReference type="AlphaFoldDB" id="K2NZJ5"/>
<dbReference type="Pfam" id="PF01965">
    <property type="entry name" value="DJ-1_PfpI"/>
    <property type="match status" value="1"/>
</dbReference>
<evidence type="ECO:0000259" key="1">
    <source>
        <dbReference type="Pfam" id="PF01965"/>
    </source>
</evidence>
<dbReference type="Gene3D" id="3.40.50.880">
    <property type="match status" value="1"/>
</dbReference>
<dbReference type="InterPro" id="IPR002818">
    <property type="entry name" value="DJ-1/PfpI"/>
</dbReference>
<feature type="domain" description="DJ-1/PfpI" evidence="1">
    <location>
        <begin position="5"/>
        <end position="171"/>
    </location>
</feature>
<evidence type="ECO:0000313" key="2">
    <source>
        <dbReference type="EMBL" id="EKF40501.1"/>
    </source>
</evidence>
<sequence length="195" mass="20726">MGDRKKIGLVFIENYADWEYGLLAASAVEWFGVDVIALTPDAGTVTSIAGFKRTGERGIAANENDDLDAVAVIGSDGWTAPDTPDASELLKAVEARGGIVGGICAGTLALARAGLFAGRSHTSNGKDWIERKLPDYPGQEHYRDVPFAVADNRIVSAAGTAPATFAIRFLEALLPEKAAMLVDFKAMLAREFQPD</sequence>
<dbReference type="SUPFAM" id="SSF52317">
    <property type="entry name" value="Class I glutamine amidotransferase-like"/>
    <property type="match status" value="1"/>
</dbReference>
<dbReference type="EMBL" id="AMSI01000017">
    <property type="protein sequence ID" value="EKF40501.1"/>
    <property type="molecule type" value="Genomic_DNA"/>
</dbReference>
<organism evidence="2 3">
    <name type="scientific">Nitratireductor indicus C115</name>
    <dbReference type="NCBI Taxonomy" id="1231190"/>
    <lineage>
        <taxon>Bacteria</taxon>
        <taxon>Pseudomonadati</taxon>
        <taxon>Pseudomonadota</taxon>
        <taxon>Alphaproteobacteria</taxon>
        <taxon>Hyphomicrobiales</taxon>
        <taxon>Phyllobacteriaceae</taxon>
        <taxon>Nitratireductor</taxon>
    </lineage>
</organism>
<dbReference type="eggNOG" id="COG0693">
    <property type="taxonomic scope" value="Bacteria"/>
</dbReference>
<keyword evidence="3" id="KW-1185">Reference proteome</keyword>
<comment type="caution">
    <text evidence="2">The sequence shown here is derived from an EMBL/GenBank/DDBJ whole genome shotgun (WGS) entry which is preliminary data.</text>
</comment>
<dbReference type="RefSeq" id="WP_009452278.1">
    <property type="nucleotide sequence ID" value="NZ_AMSI01000017.1"/>
</dbReference>
<evidence type="ECO:0000313" key="3">
    <source>
        <dbReference type="Proteomes" id="UP000007374"/>
    </source>
</evidence>
<dbReference type="PATRIC" id="fig|1231190.3.peg.4195"/>